<accession>A0A5K3FJ29</accession>
<dbReference type="WBParaSite" id="MCU_008618-RA">
    <property type="protein sequence ID" value="MCU_008618-RA"/>
    <property type="gene ID" value="MCU_008618"/>
</dbReference>
<feature type="region of interest" description="Disordered" evidence="1">
    <location>
        <begin position="16"/>
        <end position="43"/>
    </location>
</feature>
<feature type="compositionally biased region" description="Polar residues" evidence="1">
    <location>
        <begin position="28"/>
        <end position="43"/>
    </location>
</feature>
<evidence type="ECO:0000313" key="2">
    <source>
        <dbReference type="WBParaSite" id="MCU_008618-RA"/>
    </source>
</evidence>
<dbReference type="AlphaFoldDB" id="A0A5K3FJ29"/>
<proteinExistence type="predicted"/>
<name>A0A5K3FJ29_MESCO</name>
<protein>
    <submittedName>
        <fullName evidence="2">Uncharacterized protein</fullName>
    </submittedName>
</protein>
<organism evidence="2">
    <name type="scientific">Mesocestoides corti</name>
    <name type="common">Flatworm</name>
    <dbReference type="NCBI Taxonomy" id="53468"/>
    <lineage>
        <taxon>Eukaryota</taxon>
        <taxon>Metazoa</taxon>
        <taxon>Spiralia</taxon>
        <taxon>Lophotrochozoa</taxon>
        <taxon>Platyhelminthes</taxon>
        <taxon>Cestoda</taxon>
        <taxon>Eucestoda</taxon>
        <taxon>Cyclophyllidea</taxon>
        <taxon>Mesocestoididae</taxon>
        <taxon>Mesocestoides</taxon>
    </lineage>
</organism>
<evidence type="ECO:0000256" key="1">
    <source>
        <dbReference type="SAM" id="MobiDB-lite"/>
    </source>
</evidence>
<feature type="compositionally biased region" description="Polar residues" evidence="1">
    <location>
        <begin position="84"/>
        <end position="94"/>
    </location>
</feature>
<feature type="compositionally biased region" description="Pro residues" evidence="1">
    <location>
        <begin position="70"/>
        <end position="79"/>
    </location>
</feature>
<feature type="region of interest" description="Disordered" evidence="1">
    <location>
        <begin position="57"/>
        <end position="98"/>
    </location>
</feature>
<reference evidence="2" key="1">
    <citation type="submission" date="2019-11" db="UniProtKB">
        <authorList>
            <consortium name="WormBaseParasite"/>
        </authorList>
    </citation>
    <scope>IDENTIFICATION</scope>
</reference>
<sequence>MTWQMEIQCGCETAVADTPHHFDPFPRSQKTNPGESTASTTPSRWFAELWTKLDPYFPSPTGSSSSHEPTPLPPPPPPANTSSRNQCSSNNWPTRTRLHPTSYFTLSFLTIHDSRRAA</sequence>